<evidence type="ECO:0000313" key="4">
    <source>
        <dbReference type="EMBL" id="SNS22903.1"/>
    </source>
</evidence>
<proteinExistence type="predicted"/>
<dbReference type="SMART" id="SM00850">
    <property type="entry name" value="LytTR"/>
    <property type="match status" value="1"/>
</dbReference>
<dbReference type="Gene3D" id="3.40.50.2300">
    <property type="match status" value="1"/>
</dbReference>
<dbReference type="InterPro" id="IPR046947">
    <property type="entry name" value="LytR-like"/>
</dbReference>
<dbReference type="SMART" id="SM00448">
    <property type="entry name" value="REC"/>
    <property type="match status" value="1"/>
</dbReference>
<dbReference type="Proteomes" id="UP000198379">
    <property type="component" value="Unassembled WGS sequence"/>
</dbReference>
<evidence type="ECO:0000259" key="3">
    <source>
        <dbReference type="PROSITE" id="PS50930"/>
    </source>
</evidence>
<dbReference type="Pfam" id="PF04397">
    <property type="entry name" value="LytTR"/>
    <property type="match status" value="1"/>
</dbReference>
<keyword evidence="1" id="KW-0597">Phosphoprotein</keyword>
<gene>
    <name evidence="4" type="ORF">SAMN06265376_108160</name>
</gene>
<dbReference type="AlphaFoldDB" id="A0A239CU71"/>
<protein>
    <submittedName>
        <fullName evidence="4">Two component transcriptional regulator, LytTR family</fullName>
    </submittedName>
</protein>
<dbReference type="InterPro" id="IPR001789">
    <property type="entry name" value="Sig_transdc_resp-reg_receiver"/>
</dbReference>
<feature type="modified residue" description="4-aspartylphosphate" evidence="1">
    <location>
        <position position="78"/>
    </location>
</feature>
<dbReference type="InterPro" id="IPR011006">
    <property type="entry name" value="CheY-like_superfamily"/>
</dbReference>
<evidence type="ECO:0000313" key="5">
    <source>
        <dbReference type="Proteomes" id="UP000198379"/>
    </source>
</evidence>
<dbReference type="PANTHER" id="PTHR37299">
    <property type="entry name" value="TRANSCRIPTIONAL REGULATOR-RELATED"/>
    <property type="match status" value="1"/>
</dbReference>
<feature type="domain" description="HTH LytTR-type" evidence="3">
    <location>
        <begin position="165"/>
        <end position="253"/>
    </location>
</feature>
<dbReference type="PROSITE" id="PS50930">
    <property type="entry name" value="HTH_LYTTR"/>
    <property type="match status" value="1"/>
</dbReference>
<evidence type="ECO:0000256" key="1">
    <source>
        <dbReference type="PROSITE-ProRule" id="PRU00169"/>
    </source>
</evidence>
<feature type="domain" description="Response regulatory" evidence="2">
    <location>
        <begin position="27"/>
        <end position="138"/>
    </location>
</feature>
<sequence length="253" mass="28979">MVFPFFLSIIVSLNLFKLKTVEGVILDCAVVDDSSLQRLAIVKMISDHPNLRLVAEYNNAIETKNGLLETKVDLIFLDIEMPILSGFDLLDDLIHKPQIIFVTGKTKYAYKAFNYNAIDYLRKPITKDRFTNAVYKAISLYKLKTEGAVDDDDYIFVKSNLKKKKVMLNELKYITALGDYVKLVTVHDPIVVLATMKSFVAQLPPERFMRIHKSYIINIDKVDKYNSRNIEIDGEKIPLSRHKKTELIEALSA</sequence>
<dbReference type="GO" id="GO:0003677">
    <property type="term" value="F:DNA binding"/>
    <property type="evidence" value="ECO:0007669"/>
    <property type="project" value="InterPro"/>
</dbReference>
<name>A0A239CU71_9FLAO</name>
<organism evidence="4 5">
    <name type="scientific">Dokdonia pacifica</name>
    <dbReference type="NCBI Taxonomy" id="1627892"/>
    <lineage>
        <taxon>Bacteria</taxon>
        <taxon>Pseudomonadati</taxon>
        <taxon>Bacteroidota</taxon>
        <taxon>Flavobacteriia</taxon>
        <taxon>Flavobacteriales</taxon>
        <taxon>Flavobacteriaceae</taxon>
        <taxon>Dokdonia</taxon>
    </lineage>
</organism>
<reference evidence="4 5" key="1">
    <citation type="submission" date="2017-06" db="EMBL/GenBank/DDBJ databases">
        <authorList>
            <person name="Kim H.J."/>
            <person name="Triplett B.A."/>
        </authorList>
    </citation>
    <scope>NUCLEOTIDE SEQUENCE [LARGE SCALE GENOMIC DNA]</scope>
    <source>
        <strain evidence="4 5">DSM 25597</strain>
    </source>
</reference>
<dbReference type="InterPro" id="IPR007492">
    <property type="entry name" value="LytTR_DNA-bd_dom"/>
</dbReference>
<dbReference type="PANTHER" id="PTHR37299:SF1">
    <property type="entry name" value="STAGE 0 SPORULATION PROTEIN A HOMOLOG"/>
    <property type="match status" value="1"/>
</dbReference>
<dbReference type="PROSITE" id="PS50110">
    <property type="entry name" value="RESPONSE_REGULATORY"/>
    <property type="match status" value="1"/>
</dbReference>
<dbReference type="Gene3D" id="2.40.50.1020">
    <property type="entry name" value="LytTr DNA-binding domain"/>
    <property type="match status" value="1"/>
</dbReference>
<dbReference type="GO" id="GO:0000156">
    <property type="term" value="F:phosphorelay response regulator activity"/>
    <property type="evidence" value="ECO:0007669"/>
    <property type="project" value="InterPro"/>
</dbReference>
<evidence type="ECO:0000259" key="2">
    <source>
        <dbReference type="PROSITE" id="PS50110"/>
    </source>
</evidence>
<keyword evidence="5" id="KW-1185">Reference proteome</keyword>
<dbReference type="EMBL" id="FZNY01000008">
    <property type="protein sequence ID" value="SNS22903.1"/>
    <property type="molecule type" value="Genomic_DNA"/>
</dbReference>
<dbReference type="Pfam" id="PF00072">
    <property type="entry name" value="Response_reg"/>
    <property type="match status" value="1"/>
</dbReference>
<accession>A0A239CU71</accession>
<dbReference type="SUPFAM" id="SSF52172">
    <property type="entry name" value="CheY-like"/>
    <property type="match status" value="1"/>
</dbReference>